<reference evidence="4 5" key="1">
    <citation type="submission" date="2019-03" db="EMBL/GenBank/DDBJ databases">
        <authorList>
            <person name="Gaulin E."/>
            <person name="Dumas B."/>
        </authorList>
    </citation>
    <scope>NUCLEOTIDE SEQUENCE [LARGE SCALE GENOMIC DNA]</scope>
    <source>
        <strain evidence="4">CBS 568.67</strain>
    </source>
</reference>
<evidence type="ECO:0000313" key="5">
    <source>
        <dbReference type="Proteomes" id="UP000332933"/>
    </source>
</evidence>
<keyword evidence="5" id="KW-1185">Reference proteome</keyword>
<feature type="region of interest" description="Disordered" evidence="2">
    <location>
        <begin position="42"/>
        <end position="62"/>
    </location>
</feature>
<sequence length="225" mass="25240">MYPVNIHPLDEVADVNGLQTAPERAEGINAGDPLDIVHISHAQRDRRGRKKLKTSGREPPTVTSPEVISAVIREHAIISAHASRAYPGAGVPDWFMPAIEIALRPIQRRLNQVERRLNQVERRLNQRLNQIENRLIQEIGQVESRGIARLVNSQLTQETFALQPVIAANGMVPPHFPATILMLRGLGSRRVNTLLRAYRLSEAGELNERRARLGNYLGLYNRILG</sequence>
<reference evidence="3" key="2">
    <citation type="submission" date="2019-06" db="EMBL/GenBank/DDBJ databases">
        <title>Genomics analysis of Aphanomyces spp. identifies a new class of oomycete effector associated with host adaptation.</title>
        <authorList>
            <person name="Gaulin E."/>
        </authorList>
    </citation>
    <scope>NUCLEOTIDE SEQUENCE</scope>
    <source>
        <strain evidence="3">CBS 578.67</strain>
    </source>
</reference>
<evidence type="ECO:0000256" key="1">
    <source>
        <dbReference type="SAM" id="Coils"/>
    </source>
</evidence>
<dbReference type="EMBL" id="CAADRA010006410">
    <property type="protein sequence ID" value="VFT95117.1"/>
    <property type="molecule type" value="Genomic_DNA"/>
</dbReference>
<evidence type="ECO:0000313" key="4">
    <source>
        <dbReference type="EMBL" id="VFT95117.1"/>
    </source>
</evidence>
<proteinExistence type="predicted"/>
<evidence type="ECO:0000313" key="3">
    <source>
        <dbReference type="EMBL" id="KAF0690190.1"/>
    </source>
</evidence>
<organism evidence="4 5">
    <name type="scientific">Aphanomyces stellatus</name>
    <dbReference type="NCBI Taxonomy" id="120398"/>
    <lineage>
        <taxon>Eukaryota</taxon>
        <taxon>Sar</taxon>
        <taxon>Stramenopiles</taxon>
        <taxon>Oomycota</taxon>
        <taxon>Saprolegniomycetes</taxon>
        <taxon>Saprolegniales</taxon>
        <taxon>Verrucalvaceae</taxon>
        <taxon>Aphanomyces</taxon>
    </lineage>
</organism>
<feature type="compositionally biased region" description="Basic residues" evidence="2">
    <location>
        <begin position="44"/>
        <end position="54"/>
    </location>
</feature>
<gene>
    <name evidence="4" type="primary">Aste57867_18381</name>
    <name evidence="3" type="ORF">As57867_018319</name>
    <name evidence="4" type="ORF">ASTE57867_18381</name>
</gene>
<dbReference type="Pfam" id="PF07957">
    <property type="entry name" value="DUF3294"/>
    <property type="match status" value="1"/>
</dbReference>
<feature type="coiled-coil region" evidence="1">
    <location>
        <begin position="103"/>
        <end position="134"/>
    </location>
</feature>
<evidence type="ECO:0000256" key="2">
    <source>
        <dbReference type="SAM" id="MobiDB-lite"/>
    </source>
</evidence>
<dbReference type="AlphaFoldDB" id="A0A485LBP1"/>
<dbReference type="InterPro" id="IPR012917">
    <property type="entry name" value="DUF3294"/>
</dbReference>
<protein>
    <submittedName>
        <fullName evidence="4">Aste57867_18381 protein</fullName>
    </submittedName>
</protein>
<accession>A0A485LBP1</accession>
<keyword evidence="1" id="KW-0175">Coiled coil</keyword>
<dbReference type="Proteomes" id="UP000332933">
    <property type="component" value="Unassembled WGS sequence"/>
</dbReference>
<dbReference type="OrthoDB" id="2420591at2759"/>
<dbReference type="EMBL" id="VJMH01006389">
    <property type="protein sequence ID" value="KAF0690190.1"/>
    <property type="molecule type" value="Genomic_DNA"/>
</dbReference>
<name>A0A485LBP1_9STRA</name>